<evidence type="ECO:0000259" key="2">
    <source>
        <dbReference type="Pfam" id="PF03732"/>
    </source>
</evidence>
<proteinExistence type="predicted"/>
<gene>
    <name evidence="3" type="ORF">EC973_004805</name>
</gene>
<dbReference type="Proteomes" id="UP000605846">
    <property type="component" value="Unassembled WGS sequence"/>
</dbReference>
<dbReference type="Pfam" id="PF03732">
    <property type="entry name" value="Retrotrans_gag"/>
    <property type="match status" value="1"/>
</dbReference>
<organism evidence="3 4">
    <name type="scientific">Apophysomyces ossiformis</name>
    <dbReference type="NCBI Taxonomy" id="679940"/>
    <lineage>
        <taxon>Eukaryota</taxon>
        <taxon>Fungi</taxon>
        <taxon>Fungi incertae sedis</taxon>
        <taxon>Mucoromycota</taxon>
        <taxon>Mucoromycotina</taxon>
        <taxon>Mucoromycetes</taxon>
        <taxon>Mucorales</taxon>
        <taxon>Mucorineae</taxon>
        <taxon>Mucoraceae</taxon>
        <taxon>Apophysomyces</taxon>
    </lineage>
</organism>
<dbReference type="InterPro" id="IPR005162">
    <property type="entry name" value="Retrotrans_gag_dom"/>
</dbReference>
<protein>
    <recommendedName>
        <fullName evidence="2">Retrotransposon gag domain-containing protein</fullName>
    </recommendedName>
</protein>
<feature type="domain" description="Retrotransposon gag" evidence="2">
    <location>
        <begin position="68"/>
        <end position="154"/>
    </location>
</feature>
<sequence length="264" mass="30302">MEGTSMEGKSSQTLAVVPKELPAFQIKGGPIRNASKKMHDTIHTFISAFEVQLRAYKLVPLDDHWEQLFWLTCDDTQRQWFARTLADRGLHWEQACTHLEKEFGNPFYIWQKKDEHRHLAQRPDESIHLFLERYQEISYEANLASDQDLVYNFICSLLPPIKKKAWSTLTNQYGLELTSDLQQAAQLIMAACGEGTNNTYSETSSNSKRRYDNEGFNGSKKHKQARQGTCPLHPKGSHAKEECFVWKSMLKEAAAKSNKPHNNG</sequence>
<name>A0A8H7EPQ6_9FUNG</name>
<dbReference type="OrthoDB" id="2245207at2759"/>
<keyword evidence="4" id="KW-1185">Reference proteome</keyword>
<feature type="region of interest" description="Disordered" evidence="1">
    <location>
        <begin position="198"/>
        <end position="232"/>
    </location>
</feature>
<accession>A0A8H7EPQ6</accession>
<evidence type="ECO:0000313" key="3">
    <source>
        <dbReference type="EMBL" id="KAF7721391.1"/>
    </source>
</evidence>
<reference evidence="3" key="1">
    <citation type="submission" date="2020-01" db="EMBL/GenBank/DDBJ databases">
        <title>Genome Sequencing of Three Apophysomyces-Like Fungal Strains Confirms a Novel Fungal Genus in the Mucoromycota with divergent Burkholderia-like Endosymbiotic Bacteria.</title>
        <authorList>
            <person name="Stajich J.E."/>
            <person name="Macias A.M."/>
            <person name="Carter-House D."/>
            <person name="Lovett B."/>
            <person name="Kasson L.R."/>
            <person name="Berry K."/>
            <person name="Grigoriev I."/>
            <person name="Chang Y."/>
            <person name="Spatafora J."/>
            <person name="Kasson M.T."/>
        </authorList>
    </citation>
    <scope>NUCLEOTIDE SEQUENCE</scope>
    <source>
        <strain evidence="3">NRRL A-21654</strain>
    </source>
</reference>
<dbReference type="AlphaFoldDB" id="A0A8H7EPQ6"/>
<dbReference type="EMBL" id="JABAYA010000270">
    <property type="protein sequence ID" value="KAF7721391.1"/>
    <property type="molecule type" value="Genomic_DNA"/>
</dbReference>
<evidence type="ECO:0000313" key="4">
    <source>
        <dbReference type="Proteomes" id="UP000605846"/>
    </source>
</evidence>
<evidence type="ECO:0000256" key="1">
    <source>
        <dbReference type="SAM" id="MobiDB-lite"/>
    </source>
</evidence>
<comment type="caution">
    <text evidence="3">The sequence shown here is derived from an EMBL/GenBank/DDBJ whole genome shotgun (WGS) entry which is preliminary data.</text>
</comment>